<organism evidence="5 6">
    <name type="scientific">Candidatus Roizmanbacteria bacterium CG09_land_8_20_14_0_10_41_9</name>
    <dbReference type="NCBI Taxonomy" id="1974850"/>
    <lineage>
        <taxon>Bacteria</taxon>
        <taxon>Candidatus Roizmaniibacteriota</taxon>
    </lineage>
</organism>
<dbReference type="SUPFAM" id="SSF50249">
    <property type="entry name" value="Nucleic acid-binding proteins"/>
    <property type="match status" value="1"/>
</dbReference>
<sequence>EDFPEAHKPAYKLWIDFGPGIGIKTSSAQIVKHHTKENLLHKQVACVVNFPEKKIGPFTSQALTLGPDDGTGESSNWIVLTPLKEAALGSKVT</sequence>
<accession>A0A2H0WUT1</accession>
<gene>
    <name evidence="5" type="ORF">COT62_02305</name>
</gene>
<feature type="non-terminal residue" evidence="5">
    <location>
        <position position="1"/>
    </location>
</feature>
<dbReference type="AlphaFoldDB" id="A0A2H0WUT1"/>
<evidence type="ECO:0000256" key="2">
    <source>
        <dbReference type="ARBA" id="ARBA00022884"/>
    </source>
</evidence>
<protein>
    <submittedName>
        <fullName evidence="5">tRNA-binding protein</fullName>
    </submittedName>
</protein>
<evidence type="ECO:0000313" key="6">
    <source>
        <dbReference type="Proteomes" id="UP000231198"/>
    </source>
</evidence>
<reference evidence="6" key="1">
    <citation type="submission" date="2017-09" db="EMBL/GenBank/DDBJ databases">
        <title>Depth-based differentiation of microbial function through sediment-hosted aquifers and enrichment of novel symbionts in the deep terrestrial subsurface.</title>
        <authorList>
            <person name="Probst A.J."/>
            <person name="Ladd B."/>
            <person name="Jarett J.K."/>
            <person name="Geller-Mcgrath D.E."/>
            <person name="Sieber C.M.K."/>
            <person name="Emerson J.B."/>
            <person name="Anantharaman K."/>
            <person name="Thomas B.C."/>
            <person name="Malmstrom R."/>
            <person name="Stieglmeier M."/>
            <person name="Klingl A."/>
            <person name="Woyke T."/>
            <person name="Ryan C.M."/>
            <person name="Banfield J.F."/>
        </authorList>
    </citation>
    <scope>NUCLEOTIDE SEQUENCE [LARGE SCALE GENOMIC DNA]</scope>
</reference>
<dbReference type="EMBL" id="PEZG01000054">
    <property type="protein sequence ID" value="PIS15688.1"/>
    <property type="molecule type" value="Genomic_DNA"/>
</dbReference>
<comment type="caution">
    <text evidence="5">The sequence shown here is derived from an EMBL/GenBank/DDBJ whole genome shotgun (WGS) entry which is preliminary data.</text>
</comment>
<dbReference type="CDD" id="cd02798">
    <property type="entry name" value="tRNA_bind_CsaA"/>
    <property type="match status" value="1"/>
</dbReference>
<evidence type="ECO:0000313" key="5">
    <source>
        <dbReference type="EMBL" id="PIS15688.1"/>
    </source>
</evidence>
<dbReference type="PROSITE" id="PS50886">
    <property type="entry name" value="TRBD"/>
    <property type="match status" value="1"/>
</dbReference>
<evidence type="ECO:0000256" key="3">
    <source>
        <dbReference type="PROSITE-ProRule" id="PRU00209"/>
    </source>
</evidence>
<keyword evidence="2 3" id="KW-0694">RNA-binding</keyword>
<name>A0A2H0WUT1_9BACT</name>
<dbReference type="GO" id="GO:0000049">
    <property type="term" value="F:tRNA binding"/>
    <property type="evidence" value="ECO:0007669"/>
    <property type="project" value="UniProtKB-UniRule"/>
</dbReference>
<proteinExistence type="predicted"/>
<evidence type="ECO:0000256" key="1">
    <source>
        <dbReference type="ARBA" id="ARBA00022555"/>
    </source>
</evidence>
<keyword evidence="1 3" id="KW-0820">tRNA-binding</keyword>
<dbReference type="Proteomes" id="UP000231198">
    <property type="component" value="Unassembled WGS sequence"/>
</dbReference>
<evidence type="ECO:0000259" key="4">
    <source>
        <dbReference type="PROSITE" id="PS50886"/>
    </source>
</evidence>
<dbReference type="Gene3D" id="2.40.50.140">
    <property type="entry name" value="Nucleic acid-binding proteins"/>
    <property type="match status" value="1"/>
</dbReference>
<dbReference type="InterPro" id="IPR002547">
    <property type="entry name" value="tRNA-bd_dom"/>
</dbReference>
<dbReference type="InterPro" id="IPR012340">
    <property type="entry name" value="NA-bd_OB-fold"/>
</dbReference>
<feature type="domain" description="TRNA-binding" evidence="4">
    <location>
        <begin position="1"/>
        <end position="93"/>
    </location>
</feature>
<dbReference type="Pfam" id="PF01588">
    <property type="entry name" value="tRNA_bind"/>
    <property type="match status" value="1"/>
</dbReference>